<dbReference type="EMBL" id="QLMA01000001">
    <property type="protein sequence ID" value="RAJ87887.1"/>
    <property type="molecule type" value="Genomic_DNA"/>
</dbReference>
<dbReference type="RefSeq" id="WP_111590555.1">
    <property type="nucleotide sequence ID" value="NZ_QLMA01000001.1"/>
</dbReference>
<reference evidence="2 3" key="1">
    <citation type="submission" date="2018-06" db="EMBL/GenBank/DDBJ databases">
        <title>Genomic Encyclopedia of Archaeal and Bacterial Type Strains, Phase II (KMG-II): from individual species to whole genera.</title>
        <authorList>
            <person name="Goeker M."/>
        </authorList>
    </citation>
    <scope>NUCLEOTIDE SEQUENCE [LARGE SCALE GENOMIC DNA]</scope>
    <source>
        <strain evidence="2 3">DSM 29821</strain>
    </source>
</reference>
<feature type="signal peptide" evidence="1">
    <location>
        <begin position="1"/>
        <end position="21"/>
    </location>
</feature>
<evidence type="ECO:0000313" key="2">
    <source>
        <dbReference type="EMBL" id="RAJ87887.1"/>
    </source>
</evidence>
<proteinExistence type="predicted"/>
<dbReference type="PROSITE" id="PS51257">
    <property type="entry name" value="PROKAR_LIPOPROTEIN"/>
    <property type="match status" value="1"/>
</dbReference>
<evidence type="ECO:0000256" key="1">
    <source>
        <dbReference type="SAM" id="SignalP"/>
    </source>
</evidence>
<keyword evidence="3" id="KW-1185">Reference proteome</keyword>
<dbReference type="Proteomes" id="UP000249819">
    <property type="component" value="Unassembled WGS sequence"/>
</dbReference>
<protein>
    <submittedName>
        <fullName evidence="2">Uncharacterized protein</fullName>
    </submittedName>
</protein>
<feature type="chain" id="PRO_5016383490" evidence="1">
    <location>
        <begin position="22"/>
        <end position="133"/>
    </location>
</feature>
<evidence type="ECO:0000313" key="3">
    <source>
        <dbReference type="Proteomes" id="UP000249819"/>
    </source>
</evidence>
<dbReference type="OrthoDB" id="672896at2"/>
<organism evidence="2 3">
    <name type="scientific">Chitinophaga dinghuensis</name>
    <dbReference type="NCBI Taxonomy" id="1539050"/>
    <lineage>
        <taxon>Bacteria</taxon>
        <taxon>Pseudomonadati</taxon>
        <taxon>Bacteroidota</taxon>
        <taxon>Chitinophagia</taxon>
        <taxon>Chitinophagales</taxon>
        <taxon>Chitinophagaceae</taxon>
        <taxon>Chitinophaga</taxon>
    </lineage>
</organism>
<name>A0A327WAW2_9BACT</name>
<accession>A0A327WAW2</accession>
<keyword evidence="1" id="KW-0732">Signal</keyword>
<dbReference type="AlphaFoldDB" id="A0A327WAW2"/>
<comment type="caution">
    <text evidence="2">The sequence shown here is derived from an EMBL/GenBank/DDBJ whole genome shotgun (WGS) entry which is preliminary data.</text>
</comment>
<gene>
    <name evidence="2" type="ORF">CLV59_101652</name>
</gene>
<sequence>MKKWLYSLLALVLLTAASCTKTTNEIVPNTTIIVDVQSNQWKYDSSTGTYYISITTPEINTSNNQSHGILVAMSRDQTLYEALPEVYNNTSFTYIYQPGTVLIEAQGVNGAAIQLPTSALRFKITIIPANATN</sequence>